<evidence type="ECO:0000256" key="2">
    <source>
        <dbReference type="ARBA" id="ARBA00011900"/>
    </source>
</evidence>
<comment type="caution">
    <text evidence="7">The sequence shown here is derived from an EMBL/GenBank/DDBJ whole genome shotgun (WGS) entry which is preliminary data.</text>
</comment>
<gene>
    <name evidence="7" type="ORF">S01H1_51308</name>
</gene>
<dbReference type="PANTHER" id="PTHR30481">
    <property type="entry name" value="DNA ADENINE METHYLASE"/>
    <property type="match status" value="1"/>
</dbReference>
<comment type="similarity">
    <text evidence="1">Belongs to the N(4)/N(6)-methyltransferase family.</text>
</comment>
<proteinExistence type="inferred from homology"/>
<keyword evidence="3" id="KW-0489">Methyltransferase</keyword>
<dbReference type="InterPro" id="IPR023095">
    <property type="entry name" value="Ade_MeTrfase_dom_2"/>
</dbReference>
<accession>X0WC32</accession>
<dbReference type="PROSITE" id="PS00092">
    <property type="entry name" value="N6_MTASE"/>
    <property type="match status" value="1"/>
</dbReference>
<dbReference type="GO" id="GO:0009307">
    <property type="term" value="P:DNA restriction-modification system"/>
    <property type="evidence" value="ECO:0007669"/>
    <property type="project" value="InterPro"/>
</dbReference>
<evidence type="ECO:0000256" key="6">
    <source>
        <dbReference type="ARBA" id="ARBA00047942"/>
    </source>
</evidence>
<dbReference type="InterPro" id="IPR029063">
    <property type="entry name" value="SAM-dependent_MTases_sf"/>
</dbReference>
<evidence type="ECO:0000256" key="5">
    <source>
        <dbReference type="ARBA" id="ARBA00022691"/>
    </source>
</evidence>
<dbReference type="AlphaFoldDB" id="X0WC32"/>
<dbReference type="InterPro" id="IPR002052">
    <property type="entry name" value="DNA_methylase_N6_adenine_CS"/>
</dbReference>
<dbReference type="InterPro" id="IPR012327">
    <property type="entry name" value="MeTrfase_D12"/>
</dbReference>
<dbReference type="GO" id="GO:0006298">
    <property type="term" value="P:mismatch repair"/>
    <property type="evidence" value="ECO:0007669"/>
    <property type="project" value="TreeGrafter"/>
</dbReference>
<dbReference type="Gene3D" id="1.10.1020.10">
    <property type="entry name" value="Adenine-specific Methyltransferase, Domain 2"/>
    <property type="match status" value="1"/>
</dbReference>
<dbReference type="Pfam" id="PF02086">
    <property type="entry name" value="MethyltransfD12"/>
    <property type="match status" value="1"/>
</dbReference>
<sequence length="204" mass="23536">MKYMGSKRRLAKYIAPIIQGFIESAQAKTYIEPFVGGANMIEHIKCENRCGSDINGYLIEVLEVIATKPHTFPDLITENMYNDCKDHKDRYDSAFVGYVGFAMSFGGKFFGGYRRDKAGTKGCIKNMETQSRRSKQSAIKQQPLIADVNFTCHSYKNWAPQNCVIYCDPPYQDTTGYKDHFNYVEFWNWCQKYAKLEYNNVILV</sequence>
<dbReference type="GO" id="GO:0043565">
    <property type="term" value="F:sequence-specific DNA binding"/>
    <property type="evidence" value="ECO:0007669"/>
    <property type="project" value="TreeGrafter"/>
</dbReference>
<dbReference type="PRINTS" id="PR00505">
    <property type="entry name" value="D12N6MTFRASE"/>
</dbReference>
<keyword evidence="5" id="KW-0949">S-adenosyl-L-methionine</keyword>
<evidence type="ECO:0000256" key="4">
    <source>
        <dbReference type="ARBA" id="ARBA00022679"/>
    </source>
</evidence>
<dbReference type="GO" id="GO:0009007">
    <property type="term" value="F:site-specific DNA-methyltransferase (adenine-specific) activity"/>
    <property type="evidence" value="ECO:0007669"/>
    <property type="project" value="UniProtKB-EC"/>
</dbReference>
<reference evidence="7" key="1">
    <citation type="journal article" date="2014" name="Front. Microbiol.">
        <title>High frequency of phylogenetically diverse reductive dehalogenase-homologous genes in deep subseafloor sedimentary metagenomes.</title>
        <authorList>
            <person name="Kawai M."/>
            <person name="Futagami T."/>
            <person name="Toyoda A."/>
            <person name="Takaki Y."/>
            <person name="Nishi S."/>
            <person name="Hori S."/>
            <person name="Arai W."/>
            <person name="Tsubouchi T."/>
            <person name="Morono Y."/>
            <person name="Uchiyama I."/>
            <person name="Ito T."/>
            <person name="Fujiyama A."/>
            <person name="Inagaki F."/>
            <person name="Takami H."/>
        </authorList>
    </citation>
    <scope>NUCLEOTIDE SEQUENCE</scope>
    <source>
        <strain evidence="7">Expedition CK06-06</strain>
    </source>
</reference>
<comment type="catalytic activity">
    <reaction evidence="6">
        <text>a 2'-deoxyadenosine in DNA + S-adenosyl-L-methionine = an N(6)-methyl-2'-deoxyadenosine in DNA + S-adenosyl-L-homocysteine + H(+)</text>
        <dbReference type="Rhea" id="RHEA:15197"/>
        <dbReference type="Rhea" id="RHEA-COMP:12418"/>
        <dbReference type="Rhea" id="RHEA-COMP:12419"/>
        <dbReference type="ChEBI" id="CHEBI:15378"/>
        <dbReference type="ChEBI" id="CHEBI:57856"/>
        <dbReference type="ChEBI" id="CHEBI:59789"/>
        <dbReference type="ChEBI" id="CHEBI:90615"/>
        <dbReference type="ChEBI" id="CHEBI:90616"/>
        <dbReference type="EC" id="2.1.1.72"/>
    </reaction>
</comment>
<keyword evidence="4" id="KW-0808">Transferase</keyword>
<dbReference type="EMBL" id="BARS01033108">
    <property type="protein sequence ID" value="GAG22133.1"/>
    <property type="molecule type" value="Genomic_DNA"/>
</dbReference>
<name>X0WC32_9ZZZZ</name>
<dbReference type="EC" id="2.1.1.72" evidence="2"/>
<organism evidence="7">
    <name type="scientific">marine sediment metagenome</name>
    <dbReference type="NCBI Taxonomy" id="412755"/>
    <lineage>
        <taxon>unclassified sequences</taxon>
        <taxon>metagenomes</taxon>
        <taxon>ecological metagenomes</taxon>
    </lineage>
</organism>
<protein>
    <recommendedName>
        <fullName evidence="2">site-specific DNA-methyltransferase (adenine-specific)</fullName>
        <ecNumber evidence="2">2.1.1.72</ecNumber>
    </recommendedName>
</protein>
<evidence type="ECO:0000313" key="7">
    <source>
        <dbReference type="EMBL" id="GAG22133.1"/>
    </source>
</evidence>
<evidence type="ECO:0000256" key="1">
    <source>
        <dbReference type="ARBA" id="ARBA00006594"/>
    </source>
</evidence>
<dbReference type="GO" id="GO:1904047">
    <property type="term" value="F:S-adenosyl-L-methionine binding"/>
    <property type="evidence" value="ECO:0007669"/>
    <property type="project" value="TreeGrafter"/>
</dbReference>
<dbReference type="SUPFAM" id="SSF53335">
    <property type="entry name" value="S-adenosyl-L-methionine-dependent methyltransferases"/>
    <property type="match status" value="1"/>
</dbReference>
<dbReference type="GO" id="GO:0032259">
    <property type="term" value="P:methylation"/>
    <property type="evidence" value="ECO:0007669"/>
    <property type="project" value="UniProtKB-KW"/>
</dbReference>
<evidence type="ECO:0000256" key="3">
    <source>
        <dbReference type="ARBA" id="ARBA00022603"/>
    </source>
</evidence>
<dbReference type="Gene3D" id="3.40.50.150">
    <property type="entry name" value="Vaccinia Virus protein VP39"/>
    <property type="match status" value="1"/>
</dbReference>
<feature type="non-terminal residue" evidence="7">
    <location>
        <position position="204"/>
    </location>
</feature>